<organism evidence="1 2">
    <name type="scientific">Hymenobacter metallicola</name>
    <dbReference type="NCBI Taxonomy" id="2563114"/>
    <lineage>
        <taxon>Bacteria</taxon>
        <taxon>Pseudomonadati</taxon>
        <taxon>Bacteroidota</taxon>
        <taxon>Cytophagia</taxon>
        <taxon>Cytophagales</taxon>
        <taxon>Hymenobacteraceae</taxon>
        <taxon>Hymenobacter</taxon>
    </lineage>
</organism>
<gene>
    <name evidence="1" type="ORF">E5K02_05685</name>
</gene>
<dbReference type="EMBL" id="SRMB01000001">
    <property type="protein sequence ID" value="TGE28953.1"/>
    <property type="molecule type" value="Genomic_DNA"/>
</dbReference>
<sequence length="119" mass="13354">MSTGSFNEGFCAFLESHLEKTFANSDRKEIKGLWCDGILPPVVESQLTKKAVNDTRQIITQAFVGHADTTAYKLIIDFGKYSLRRYAKGSSLLDCVPSEGSMDWVEIDFASRTLRIQLK</sequence>
<proteinExistence type="predicted"/>
<dbReference type="OrthoDB" id="798785at2"/>
<evidence type="ECO:0000313" key="1">
    <source>
        <dbReference type="EMBL" id="TGE28953.1"/>
    </source>
</evidence>
<comment type="caution">
    <text evidence="1">The sequence shown here is derived from an EMBL/GenBank/DDBJ whole genome shotgun (WGS) entry which is preliminary data.</text>
</comment>
<evidence type="ECO:0000313" key="2">
    <source>
        <dbReference type="Proteomes" id="UP000298471"/>
    </source>
</evidence>
<dbReference type="Proteomes" id="UP000298471">
    <property type="component" value="Unassembled WGS sequence"/>
</dbReference>
<name>A0A4Z0QI80_9BACT</name>
<protein>
    <submittedName>
        <fullName evidence="1">Uncharacterized protein</fullName>
    </submittedName>
</protein>
<dbReference type="RefSeq" id="WP_135392908.1">
    <property type="nucleotide sequence ID" value="NZ_SRMB01000001.1"/>
</dbReference>
<keyword evidence="2" id="KW-1185">Reference proteome</keyword>
<accession>A0A4Z0QI80</accession>
<reference evidence="1 2" key="1">
    <citation type="submission" date="2019-04" db="EMBL/GenBank/DDBJ databases">
        <authorList>
            <person name="Feng G."/>
            <person name="Zhang J."/>
            <person name="Zhu H."/>
        </authorList>
    </citation>
    <scope>NUCLEOTIDE SEQUENCE [LARGE SCALE GENOMIC DNA]</scope>
    <source>
        <strain evidence="1 2">9PBR-1</strain>
    </source>
</reference>
<dbReference type="AlphaFoldDB" id="A0A4Z0QI80"/>